<evidence type="ECO:0000313" key="1">
    <source>
        <dbReference type="EMBL" id="QCO00482.1"/>
    </source>
</evidence>
<dbReference type="EMBL" id="CP032328">
    <property type="protein sequence ID" value="QCO00482.1"/>
    <property type="molecule type" value="Genomic_DNA"/>
</dbReference>
<proteinExistence type="predicted"/>
<sequence>MSAPPFCSGFKVGDRVEHASDLVTLPAAQIDRLSPCSNGVVFAETSSWSAPVDRIRLAGPGFAGMVNGGAAALPVGGAA</sequence>
<keyword evidence="1" id="KW-0614">Plasmid</keyword>
<dbReference type="AlphaFoldDB" id="A0A4D8Q2H5"/>
<organism evidence="1 2">
    <name type="scientific">Azospirillum argentinense</name>
    <dbReference type="NCBI Taxonomy" id="2970906"/>
    <lineage>
        <taxon>Bacteria</taxon>
        <taxon>Pseudomonadati</taxon>
        <taxon>Pseudomonadota</taxon>
        <taxon>Alphaproteobacteria</taxon>
        <taxon>Rhodospirillales</taxon>
        <taxon>Azospirillaceae</taxon>
        <taxon>Azospirillum</taxon>
    </lineage>
</organism>
<protein>
    <submittedName>
        <fullName evidence="1">Uncharacterized protein</fullName>
    </submittedName>
</protein>
<evidence type="ECO:0000313" key="2">
    <source>
        <dbReference type="Proteomes" id="UP000298595"/>
    </source>
</evidence>
<name>A0A4D8Q2H5_9PROT</name>
<dbReference type="KEGG" id="aare:D3093_35135"/>
<gene>
    <name evidence="1" type="ORF">D3093_35135</name>
</gene>
<dbReference type="RefSeq" id="WP_137119175.1">
    <property type="nucleotide sequence ID" value="NZ_CP032328.1"/>
</dbReference>
<geneLocation type="plasmid" evidence="1 2">
    <name>p7</name>
</geneLocation>
<dbReference type="Proteomes" id="UP000298595">
    <property type="component" value="Plasmid p7"/>
</dbReference>
<reference evidence="1 2" key="1">
    <citation type="submission" date="2018-09" db="EMBL/GenBank/DDBJ databases">
        <title>Whole genome based analysis of evolution and adaptive divergence in Indian and Brazilian strains of Azospirillum brasilense.</title>
        <authorList>
            <person name="Singh C."/>
            <person name="Tripathi A.K."/>
        </authorList>
    </citation>
    <scope>NUCLEOTIDE SEQUENCE [LARGE SCALE GENOMIC DNA]</scope>
    <source>
        <strain evidence="1 2">MTCC4035</strain>
        <plasmid evidence="1 2">p7</plasmid>
    </source>
</reference>
<accession>A0A4D8Q2H5</accession>